<reference evidence="2 3" key="1">
    <citation type="submission" date="2018-09" db="EMBL/GenBank/DDBJ databases">
        <title>Complete genome sequence of Euzebya sp. DY32-46 isolated from seawater of Pacific Ocean.</title>
        <authorList>
            <person name="Xu L."/>
            <person name="Wu Y.-H."/>
            <person name="Xu X.-W."/>
        </authorList>
    </citation>
    <scope>NUCLEOTIDE SEQUENCE [LARGE SCALE GENOMIC DNA]</scope>
    <source>
        <strain evidence="2 3">DY32-46</strain>
    </source>
</reference>
<accession>A0A346Y4U6</accession>
<feature type="compositionally biased region" description="Low complexity" evidence="1">
    <location>
        <begin position="56"/>
        <end position="76"/>
    </location>
</feature>
<evidence type="ECO:0000313" key="2">
    <source>
        <dbReference type="EMBL" id="AXV09493.1"/>
    </source>
</evidence>
<evidence type="ECO:0000313" key="3">
    <source>
        <dbReference type="Proteomes" id="UP000264006"/>
    </source>
</evidence>
<feature type="region of interest" description="Disordered" evidence="1">
    <location>
        <begin position="1"/>
        <end position="77"/>
    </location>
</feature>
<dbReference type="KEGG" id="euz:DVS28_a4836"/>
<organism evidence="2 3">
    <name type="scientific">Euzebya pacifica</name>
    <dbReference type="NCBI Taxonomy" id="1608957"/>
    <lineage>
        <taxon>Bacteria</taxon>
        <taxon>Bacillati</taxon>
        <taxon>Actinomycetota</taxon>
        <taxon>Nitriliruptoria</taxon>
        <taxon>Euzebyales</taxon>
    </lineage>
</organism>
<evidence type="ECO:0000256" key="1">
    <source>
        <dbReference type="SAM" id="MobiDB-lite"/>
    </source>
</evidence>
<keyword evidence="3" id="KW-1185">Reference proteome</keyword>
<sequence length="262" mass="25911">MLAVVLAACGDGSSTETTPSETPTSDPSSTADVPPSATPSPTATAEPPASTPPPSATETASPTPAPSATPSATPAELSQPAIWPAADVVFDTPEAAAEDFVSTVLGVTPTLGEFMAGDSRSGEIELFSPGEGDAGRQVPRGVLLLRQLGAADGWFVIGVANEFARVTAPETHATVPAAPLTVEGIGRGFEGTVVVTAYVPGDPTPIDQVIAAGGAFADPESFTVELDLSGVPAGTTVALLLQGGTGLETDPGETGAIPVVVG</sequence>
<dbReference type="AlphaFoldDB" id="A0A346Y4U6"/>
<proteinExistence type="predicted"/>
<name>A0A346Y4U6_9ACTN</name>
<gene>
    <name evidence="2" type="ORF">DVS28_a4836</name>
</gene>
<dbReference type="Proteomes" id="UP000264006">
    <property type="component" value="Chromosome"/>
</dbReference>
<protein>
    <submittedName>
        <fullName evidence="2">Mucin 2</fullName>
    </submittedName>
</protein>
<dbReference type="EMBL" id="CP031165">
    <property type="protein sequence ID" value="AXV09493.1"/>
    <property type="molecule type" value="Genomic_DNA"/>
</dbReference>
<feature type="compositionally biased region" description="Low complexity" evidence="1">
    <location>
        <begin position="13"/>
        <end position="48"/>
    </location>
</feature>